<feature type="region of interest" description="Disordered" evidence="9">
    <location>
        <begin position="219"/>
        <end position="238"/>
    </location>
</feature>
<dbReference type="FunFam" id="2.130.10.10:FF:000928">
    <property type="entry name" value="DDB1-and CUL4-associated factor 13"/>
    <property type="match status" value="1"/>
</dbReference>
<dbReference type="OrthoDB" id="10249065at2759"/>
<dbReference type="Proteomes" id="UP000006643">
    <property type="component" value="Unassembled WGS sequence"/>
</dbReference>
<dbReference type="eggNOG" id="KOG0268">
    <property type="taxonomic scope" value="Eukaryota"/>
</dbReference>
<dbReference type="CDD" id="cd00200">
    <property type="entry name" value="WD40"/>
    <property type="match status" value="1"/>
</dbReference>
<evidence type="ECO:0000313" key="12">
    <source>
        <dbReference type="Proteomes" id="UP000006643"/>
    </source>
</evidence>
<dbReference type="OMA" id="FAWMYLD"/>
<feature type="region of interest" description="Disordered" evidence="9">
    <location>
        <begin position="83"/>
        <end position="171"/>
    </location>
</feature>
<dbReference type="InterPro" id="IPR051733">
    <property type="entry name" value="WD_repeat_DCAF13/WDSOF1"/>
</dbReference>
<keyword evidence="8" id="KW-0175">Coiled coil</keyword>
<feature type="repeat" description="WD" evidence="7">
    <location>
        <begin position="2183"/>
        <end position="2224"/>
    </location>
</feature>
<feature type="region of interest" description="Disordered" evidence="9">
    <location>
        <begin position="2265"/>
        <end position="2307"/>
    </location>
</feature>
<dbReference type="SMART" id="SM01052">
    <property type="entry name" value="CAP_GLY"/>
    <property type="match status" value="1"/>
</dbReference>
<dbReference type="InParanoid" id="D0MV43"/>
<evidence type="ECO:0000256" key="6">
    <source>
        <dbReference type="ARBA" id="ARBA00023274"/>
    </source>
</evidence>
<organism evidence="11 12">
    <name type="scientific">Phytophthora infestans (strain T30-4)</name>
    <name type="common">Potato late blight agent</name>
    <dbReference type="NCBI Taxonomy" id="403677"/>
    <lineage>
        <taxon>Eukaryota</taxon>
        <taxon>Sar</taxon>
        <taxon>Stramenopiles</taxon>
        <taxon>Oomycota</taxon>
        <taxon>Peronosporomycetes</taxon>
        <taxon>Peronosporales</taxon>
        <taxon>Peronosporaceae</taxon>
        <taxon>Phytophthora</taxon>
    </lineage>
</organism>
<dbReference type="InterPro" id="IPR000938">
    <property type="entry name" value="CAP-Gly_domain"/>
</dbReference>
<name>D0MV43_PHYIT</name>
<feature type="repeat" description="WD" evidence="7">
    <location>
        <begin position="1923"/>
        <end position="1965"/>
    </location>
</feature>
<dbReference type="SMART" id="SM00320">
    <property type="entry name" value="WD40"/>
    <property type="match status" value="6"/>
</dbReference>
<dbReference type="PROSITE" id="PS50082">
    <property type="entry name" value="WD_REPEATS_2"/>
    <property type="match status" value="4"/>
</dbReference>
<dbReference type="Gene3D" id="3.40.50.720">
    <property type="entry name" value="NAD(P)-binding Rossmann-like Domain"/>
    <property type="match status" value="2"/>
</dbReference>
<comment type="similarity">
    <text evidence="2">Belongs to the WD repeat DCAF13/WDSOF1 family.</text>
</comment>
<protein>
    <submittedName>
        <fullName evidence="11">Glycoside hydrolase, putative</fullName>
    </submittedName>
</protein>
<dbReference type="GO" id="GO:0000462">
    <property type="term" value="P:maturation of SSU-rRNA from tricistronic rRNA transcript (SSU-rRNA, 5.8S rRNA, LSU-rRNA)"/>
    <property type="evidence" value="ECO:0007669"/>
    <property type="project" value="TreeGrafter"/>
</dbReference>
<dbReference type="EMBL" id="DS028119">
    <property type="protein sequence ID" value="EEY61039.1"/>
    <property type="molecule type" value="Genomic_DNA"/>
</dbReference>
<evidence type="ECO:0000259" key="10">
    <source>
        <dbReference type="PROSITE" id="PS50245"/>
    </source>
</evidence>
<keyword evidence="6" id="KW-0687">Ribonucleoprotein</keyword>
<accession>D0MV43</accession>
<dbReference type="PANTHER" id="PTHR22851">
    <property type="entry name" value="U3 SMALL NUCLEOLAR RNA U3 SNORNA ASSOCIATED PROTEIN"/>
    <property type="match status" value="1"/>
</dbReference>
<dbReference type="STRING" id="403677.D0MV43"/>
<reference evidence="12" key="1">
    <citation type="journal article" date="2009" name="Nature">
        <title>Genome sequence and analysis of the Irish potato famine pathogen Phytophthora infestans.</title>
        <authorList>
            <consortium name="The Broad Institute Genome Sequencing Platform"/>
            <person name="Haas B.J."/>
            <person name="Kamoun S."/>
            <person name="Zody M.C."/>
            <person name="Jiang R.H."/>
            <person name="Handsaker R.E."/>
            <person name="Cano L.M."/>
            <person name="Grabherr M."/>
            <person name="Kodira C.D."/>
            <person name="Raffaele S."/>
            <person name="Torto-Alalibo T."/>
            <person name="Bozkurt T.O."/>
            <person name="Ah-Fong A.M."/>
            <person name="Alvarado L."/>
            <person name="Anderson V.L."/>
            <person name="Armstrong M.R."/>
            <person name="Avrova A."/>
            <person name="Baxter L."/>
            <person name="Beynon J."/>
            <person name="Boevink P.C."/>
            <person name="Bollmann S.R."/>
            <person name="Bos J.I."/>
            <person name="Bulone V."/>
            <person name="Cai G."/>
            <person name="Cakir C."/>
            <person name="Carrington J.C."/>
            <person name="Chawner M."/>
            <person name="Conti L."/>
            <person name="Costanzo S."/>
            <person name="Ewan R."/>
            <person name="Fahlgren N."/>
            <person name="Fischbach M.A."/>
            <person name="Fugelstad J."/>
            <person name="Gilroy E.M."/>
            <person name="Gnerre S."/>
            <person name="Green P.J."/>
            <person name="Grenville-Briggs L.J."/>
            <person name="Griffith J."/>
            <person name="Grunwald N.J."/>
            <person name="Horn K."/>
            <person name="Horner N.R."/>
            <person name="Hu C.H."/>
            <person name="Huitema E."/>
            <person name="Jeong D.H."/>
            <person name="Jones A.M."/>
            <person name="Jones J.D."/>
            <person name="Jones R.W."/>
            <person name="Karlsson E.K."/>
            <person name="Kunjeti S.G."/>
            <person name="Lamour K."/>
            <person name="Liu Z."/>
            <person name="Ma L."/>
            <person name="Maclean D."/>
            <person name="Chibucos M.C."/>
            <person name="McDonald H."/>
            <person name="McWalters J."/>
            <person name="Meijer H.J."/>
            <person name="Morgan W."/>
            <person name="Morris P.F."/>
            <person name="Munro C.A."/>
            <person name="O'Neill K."/>
            <person name="Ospina-Giraldo M."/>
            <person name="Pinzon A."/>
            <person name="Pritchard L."/>
            <person name="Ramsahoye B."/>
            <person name="Ren Q."/>
            <person name="Restrepo S."/>
            <person name="Roy S."/>
            <person name="Sadanandom A."/>
            <person name="Savidor A."/>
            <person name="Schornack S."/>
            <person name="Schwartz D.C."/>
            <person name="Schumann U.D."/>
            <person name="Schwessinger B."/>
            <person name="Seyer L."/>
            <person name="Sharpe T."/>
            <person name="Silvar C."/>
            <person name="Song J."/>
            <person name="Studholme D.J."/>
            <person name="Sykes S."/>
            <person name="Thines M."/>
            <person name="van de Vondervoort P.J."/>
            <person name="Phuntumart V."/>
            <person name="Wawra S."/>
            <person name="Weide R."/>
            <person name="Win J."/>
            <person name="Young C."/>
            <person name="Zhou S."/>
            <person name="Fry W."/>
            <person name="Meyers B.C."/>
            <person name="van West P."/>
            <person name="Ristaino J."/>
            <person name="Govers F."/>
            <person name="Birch P.R."/>
            <person name="Whisson S.C."/>
            <person name="Judelson H.S."/>
            <person name="Nusbaum C."/>
        </authorList>
    </citation>
    <scope>NUCLEOTIDE SEQUENCE [LARGE SCALE GENOMIC DNA]</scope>
    <source>
        <strain evidence="12">T30-4</strain>
    </source>
</reference>
<evidence type="ECO:0000256" key="3">
    <source>
        <dbReference type="ARBA" id="ARBA00022574"/>
    </source>
</evidence>
<feature type="domain" description="CAP-Gly" evidence="10">
    <location>
        <begin position="23"/>
        <end position="65"/>
    </location>
</feature>
<dbReference type="Pfam" id="PF00106">
    <property type="entry name" value="adh_short"/>
    <property type="match status" value="2"/>
</dbReference>
<dbReference type="GeneID" id="9477653"/>
<dbReference type="GO" id="GO:0032040">
    <property type="term" value="C:small-subunit processome"/>
    <property type="evidence" value="ECO:0007669"/>
    <property type="project" value="TreeGrafter"/>
</dbReference>
<keyword evidence="11" id="KW-0378">Hydrolase</keyword>
<dbReference type="eggNOG" id="KOG0971">
    <property type="taxonomic scope" value="Eukaryota"/>
</dbReference>
<feature type="compositionally biased region" description="Low complexity" evidence="9">
    <location>
        <begin position="156"/>
        <end position="165"/>
    </location>
</feature>
<feature type="compositionally biased region" description="Low complexity" evidence="9">
    <location>
        <begin position="85"/>
        <end position="148"/>
    </location>
</feature>
<dbReference type="InterPro" id="IPR001680">
    <property type="entry name" value="WD40_rpt"/>
</dbReference>
<keyword evidence="4" id="KW-0677">Repeat</keyword>
<dbReference type="PANTHER" id="PTHR22851:SF0">
    <property type="entry name" value="DDB1- AND CUL4-ASSOCIATED FACTOR 13"/>
    <property type="match status" value="1"/>
</dbReference>
<dbReference type="InterPro" id="IPR036859">
    <property type="entry name" value="CAP-Gly_dom_sf"/>
</dbReference>
<dbReference type="SUPFAM" id="SSF51735">
    <property type="entry name" value="NAD(P)-binding Rossmann-fold domains"/>
    <property type="match status" value="2"/>
</dbReference>
<comment type="subcellular location">
    <subcellularLocation>
        <location evidence="1">Nucleus</location>
        <location evidence="1">Nucleolus</location>
    </subcellularLocation>
</comment>
<dbReference type="InterPro" id="IPR015943">
    <property type="entry name" value="WD40/YVTN_repeat-like_dom_sf"/>
</dbReference>
<dbReference type="SUPFAM" id="SSF50978">
    <property type="entry name" value="WD40 repeat-like"/>
    <property type="match status" value="1"/>
</dbReference>
<dbReference type="eggNOG" id="KOG1208">
    <property type="taxonomic scope" value="Eukaryota"/>
</dbReference>
<feature type="repeat" description="WD" evidence="7">
    <location>
        <begin position="1966"/>
        <end position="2007"/>
    </location>
</feature>
<dbReference type="InterPro" id="IPR036322">
    <property type="entry name" value="WD40_repeat_dom_sf"/>
</dbReference>
<evidence type="ECO:0000256" key="8">
    <source>
        <dbReference type="SAM" id="Coils"/>
    </source>
</evidence>
<proteinExistence type="inferred from homology"/>
<dbReference type="PROSITE" id="PS50245">
    <property type="entry name" value="CAP_GLY_2"/>
    <property type="match status" value="1"/>
</dbReference>
<dbReference type="Gene3D" id="2.130.10.10">
    <property type="entry name" value="YVTN repeat-like/Quinoprotein amine dehydrogenase"/>
    <property type="match status" value="2"/>
</dbReference>
<sequence length="2307" mass="255698">MDLEIGARVAFGAGKSGVVRFIGETEFASGEWVGIELERPEGKNNGELNGRVYFTCAPNHGVFVKKSMVRTVLSSASSTAKAPLSRRLSGVGSSRLSGIGTSSSTAAPSSSTPSSSASSRLSAPKPRASMITPSSRSSIPAASAARPRLSLDRRPSSGAATSSSSDDQLTEARVRISKLEEELEQKNRHVEQLRQSVAVMKEAATANSEKIKLLEEQGQEQVEKMEQQGQVDADGDEKMDVDEEQSSLSPQEELVLQIEIVREEADEHVRSVRAELEDHITELQGEHEEQLDELRLENATQASEIKALEAEVAQQKMRIAAFTAAEQKKAEEVAMAVAKSSSGARKVETLEKQVAELQDMIEMMTLEKETVEMDKEIAEEHAEELQQEVEKLKAAMALSATTGPDYSEGSASGGDLAEENNKLRAAVKMLHERASEEKAELSKKLRQAQRENAELVSLREEVEELSSKKHTLEVEAEELKEMLDVANAYESMVEDLTEKNLNLGEKLAELETTVQSLESLREVDQEMEHQHTEYEAELRDEIDSQRVTLQELKQAALDQKTVLEDKERTIARFRDLAHSHREEIAQLKAKLRAESGAVESLKDTAHLALNQTMGLRALVAAAREHETEAARQRIISEQARLENSFLRAVVPNSIFSETDQKVLRVRLTLGRIAGKSDILVQHLKKDLDTVAQQPIASGQTEDEKDEGASIQAVSVEQLVLGDKLAAVSCQAKEDLFMLECHLTTEDEFTQGCSALDTSQTSALESVLDLALSAFSEGALLYGPRGGDVASLYDRLVQTSEDWHTGRIAQAACAPGAEGFGARSAVVKLRTRKNVAKLAFSISSMVTFLRTTKSFIASSEMPDDDHTAALRAELAPVLDKCLGELLSVLNVAQLFYRRAEIDLAASDDDLDGLVAAGGEVVSSIQSYAAEAQSLASALQAQLGHDGLVEHTKPTEELVQFAQQAVYDHAVAFKEKVALLYKLVCRGAFTDAVAPRTRNENPDGANGRPQWRIRAQAIHQELVDASTLRSNLAEMTELCNALHQRIREFERADSQHRVVAQKLESQVLQLTESVAAMTSEKTQLETQLAKEREQFDVALDESNKEKTLLNSLNRDLRKQLKRTSDAGSSVKSGNTGTGAKGSAMGAADADAFRRAFHQLHTELHTVRSTLAKERLEKLLGSNAGLNPRQSTSKPSDRLANSLKEVATFSRQVKAQLSMPRLVDLKRAASSTGATAHAQLVTEKLQQSRAQRQLTSLRERVGAAMQEDGWGQDVTNAITKEMERPPVLLGRVKFGNSSTTASQSVQLVFNRAEDMGVGSSSRRWDGSTVSSQKGKVAIVTGNSGIGFETAKALALRGAHVVLACRSDVRGCQAEESIRKTLNKEVGDGVGGVELMLLDLAEVDSISEFARAFRAKFDRLDLLINNAGVACPPVRHNSKGLECTFAINHLGHFYLTSLLWNLLRQSTIQARVVNVSSGLHRAAKLDFAMMGHTPGNSMRDYAESKMANVLFTYELQRRLRDAGIYNVLSVVVHPGVCHTEIWNKYIRTKLARWPFLQWLAMWAVWLLPFLPQKIGALPTLYAATVDSAPTPVSASAAKALAARGAHVIIACRNEGRGRRAEDLIRQGLSELPVIDVGSVEFMLVDIGDPASVRNFARAFHERFDHLDLLINNAGVSVPAERYTRGGLEAHFAINHLGHFYLTSLLMDLLRRSKDQARVVNVSSLAHYFAWMYLDFSTLGHTRGSLRDYLTTKMANLLFTYELQRRLQSAQVENVVAVAAHPGLTHTDIWNRYYRSTFPSWLAEIFVWLVSWLPFMTSQMGALPILYAATVKNVKGGEYYGPDGFLHIRGTDSRLLMKIKETSLPTMKVKTISRVEKDFTQEVQSDKLKVFRNYDPALHPFERPREYTRALNAVKLERLFAKPFVGALDGHCDGVTALATNPKSLVAFVSGAADGEVRVWDLPRRKCVWNVYGHRGFVRGLAVTPDGNTFYSCSEDKTVKQWALRVKEEDEDVPTALATFTSKEPFLGIDHHWSQNMFATCGSKVQVWDPSRSTPTHEFAWGADSINSVHFNPAEASLLASTGSDRNITLYDIRVASSMRKIVMEMRSNALAWNPMEPMNFTVANEDHNLYTFDMRKMDRAMMVHKDHVSAVMDVAYSPTGREFVSGSYDRTLRIFNVRSAKSREVYHTQRMQRIFSVKFSADSNFVLSGSDDTNIRIWKAEASKKLSKVNPRERRKMEYNESLKERYQHLREISRISKHRHVPKAIKKAAEAKREASAREQKKMANRRAHAKEGAVPHSNIRKKVVVKEME</sequence>
<dbReference type="SUPFAM" id="SSF74924">
    <property type="entry name" value="Cap-Gly domain"/>
    <property type="match status" value="1"/>
</dbReference>
<feature type="compositionally biased region" description="Basic and acidic residues" evidence="9">
    <location>
        <begin position="2265"/>
        <end position="2279"/>
    </location>
</feature>
<keyword evidence="3 7" id="KW-0853">WD repeat</keyword>
<evidence type="ECO:0000313" key="11">
    <source>
        <dbReference type="EMBL" id="EEY61039.1"/>
    </source>
</evidence>
<dbReference type="Pfam" id="PF00400">
    <property type="entry name" value="WD40"/>
    <property type="match status" value="4"/>
</dbReference>
<dbReference type="KEGG" id="pif:PITG_01283"/>
<dbReference type="FunFam" id="2.130.10.10:FF:000132">
    <property type="entry name" value="DDB1- and CUL4-associated factor 13"/>
    <property type="match status" value="1"/>
</dbReference>
<dbReference type="Pfam" id="PF04158">
    <property type="entry name" value="Sof1"/>
    <property type="match status" value="1"/>
</dbReference>
<dbReference type="HOGENOM" id="CLU_230105_0_0_1"/>
<evidence type="ECO:0000256" key="5">
    <source>
        <dbReference type="ARBA" id="ARBA00023242"/>
    </source>
</evidence>
<gene>
    <name evidence="11" type="ORF">PITG_01283</name>
</gene>
<feature type="region of interest" description="Disordered" evidence="9">
    <location>
        <begin position="1119"/>
        <end position="1141"/>
    </location>
</feature>
<dbReference type="InterPro" id="IPR007287">
    <property type="entry name" value="Sof1"/>
</dbReference>
<dbReference type="GO" id="GO:0016787">
    <property type="term" value="F:hydrolase activity"/>
    <property type="evidence" value="ECO:0007669"/>
    <property type="project" value="UniProtKB-KW"/>
</dbReference>
<evidence type="ECO:0000256" key="7">
    <source>
        <dbReference type="PROSITE-ProRule" id="PRU00221"/>
    </source>
</evidence>
<dbReference type="Pfam" id="PF01302">
    <property type="entry name" value="CAP_GLY"/>
    <property type="match status" value="1"/>
</dbReference>
<keyword evidence="12" id="KW-1185">Reference proteome</keyword>
<dbReference type="Gene3D" id="2.30.30.190">
    <property type="entry name" value="CAP Gly-rich-like domain"/>
    <property type="match status" value="1"/>
</dbReference>
<feature type="repeat" description="WD" evidence="7">
    <location>
        <begin position="2140"/>
        <end position="2181"/>
    </location>
</feature>
<feature type="coiled-coil region" evidence="8">
    <location>
        <begin position="1030"/>
        <end position="1117"/>
    </location>
</feature>
<dbReference type="InterPro" id="IPR036291">
    <property type="entry name" value="NAD(P)-bd_dom_sf"/>
</dbReference>
<feature type="coiled-coil region" evidence="8">
    <location>
        <begin position="262"/>
        <end position="604"/>
    </location>
</feature>
<dbReference type="RefSeq" id="XP_002907956.1">
    <property type="nucleotide sequence ID" value="XM_002907910.1"/>
</dbReference>
<evidence type="ECO:0000256" key="4">
    <source>
        <dbReference type="ARBA" id="ARBA00022737"/>
    </source>
</evidence>
<dbReference type="PROSITE" id="PS50294">
    <property type="entry name" value="WD_REPEATS_REGION"/>
    <property type="match status" value="4"/>
</dbReference>
<evidence type="ECO:0000256" key="9">
    <source>
        <dbReference type="SAM" id="MobiDB-lite"/>
    </source>
</evidence>
<dbReference type="VEuPathDB" id="FungiDB:PITG_01283"/>
<dbReference type="InterPro" id="IPR002347">
    <property type="entry name" value="SDR_fam"/>
</dbReference>
<evidence type="ECO:0000256" key="1">
    <source>
        <dbReference type="ARBA" id="ARBA00004604"/>
    </source>
</evidence>
<evidence type="ECO:0000256" key="2">
    <source>
        <dbReference type="ARBA" id="ARBA00005649"/>
    </source>
</evidence>
<feature type="compositionally biased region" description="Polar residues" evidence="9">
    <location>
        <begin position="1123"/>
        <end position="1132"/>
    </location>
</feature>
<keyword evidence="5" id="KW-0539">Nucleus</keyword>